<evidence type="ECO:0000256" key="2">
    <source>
        <dbReference type="SAM" id="Phobius"/>
    </source>
</evidence>
<keyword evidence="2" id="KW-0472">Membrane</keyword>
<accession>A0A6A4ST66</accession>
<dbReference type="AlphaFoldDB" id="A0A6A4ST66"/>
<keyword evidence="2" id="KW-1133">Transmembrane helix</keyword>
<proteinExistence type="predicted"/>
<evidence type="ECO:0000313" key="4">
    <source>
        <dbReference type="Proteomes" id="UP000438429"/>
    </source>
</evidence>
<evidence type="ECO:0000313" key="3">
    <source>
        <dbReference type="EMBL" id="KAF0035090.1"/>
    </source>
</evidence>
<evidence type="ECO:0000256" key="1">
    <source>
        <dbReference type="SAM" id="MobiDB-lite"/>
    </source>
</evidence>
<keyword evidence="2" id="KW-0812">Transmembrane</keyword>
<sequence>MGHNPTTGAFWSYQYNVGHLTILEYLLLCIKMSLRKRDMSKTKSKPQDCYANLTLKPPRPQSGRSSPQIQYSDVVQLDVAVPPESEKEDDGNTDGVSIMSDLYASVQTQQTKKVNTADTGEDYANHL</sequence>
<protein>
    <submittedName>
        <fullName evidence="3">Uncharacterized protein</fullName>
    </submittedName>
</protein>
<feature type="transmembrane region" description="Helical" evidence="2">
    <location>
        <begin position="12"/>
        <end position="34"/>
    </location>
</feature>
<comment type="caution">
    <text evidence="3">The sequence shown here is derived from an EMBL/GenBank/DDBJ whole genome shotgun (WGS) entry which is preliminary data.</text>
</comment>
<organism evidence="3 4">
    <name type="scientific">Scophthalmus maximus</name>
    <name type="common">Turbot</name>
    <name type="synonym">Psetta maxima</name>
    <dbReference type="NCBI Taxonomy" id="52904"/>
    <lineage>
        <taxon>Eukaryota</taxon>
        <taxon>Metazoa</taxon>
        <taxon>Chordata</taxon>
        <taxon>Craniata</taxon>
        <taxon>Vertebrata</taxon>
        <taxon>Euteleostomi</taxon>
        <taxon>Actinopterygii</taxon>
        <taxon>Neopterygii</taxon>
        <taxon>Teleostei</taxon>
        <taxon>Neoteleostei</taxon>
        <taxon>Acanthomorphata</taxon>
        <taxon>Carangaria</taxon>
        <taxon>Pleuronectiformes</taxon>
        <taxon>Pleuronectoidei</taxon>
        <taxon>Scophthalmidae</taxon>
        <taxon>Scophthalmus</taxon>
    </lineage>
</organism>
<feature type="region of interest" description="Disordered" evidence="1">
    <location>
        <begin position="37"/>
        <end position="71"/>
    </location>
</feature>
<name>A0A6A4ST66_SCOMX</name>
<dbReference type="EMBL" id="VEVO01000011">
    <property type="protein sequence ID" value="KAF0035090.1"/>
    <property type="molecule type" value="Genomic_DNA"/>
</dbReference>
<reference evidence="3 4" key="1">
    <citation type="submission" date="2019-06" db="EMBL/GenBank/DDBJ databases">
        <title>Draft genomes of female and male turbot (Scophthalmus maximus).</title>
        <authorList>
            <person name="Xu H."/>
            <person name="Xu X.-W."/>
            <person name="Shao C."/>
            <person name="Chen S."/>
        </authorList>
    </citation>
    <scope>NUCLEOTIDE SEQUENCE [LARGE SCALE GENOMIC DNA]</scope>
    <source>
        <strain evidence="3">Ysfricsl-2016a</strain>
        <tissue evidence="3">Blood</tissue>
    </source>
</reference>
<dbReference type="Proteomes" id="UP000438429">
    <property type="component" value="Unassembled WGS sequence"/>
</dbReference>
<gene>
    <name evidence="3" type="ORF">F2P81_012848</name>
</gene>